<dbReference type="InterPro" id="IPR005828">
    <property type="entry name" value="MFS_sugar_transport-like"/>
</dbReference>
<dbReference type="FunFam" id="1.20.1250.20:FF:000001">
    <property type="entry name" value="Dicarboxylate MFS transporter"/>
    <property type="match status" value="1"/>
</dbReference>
<dbReference type="GO" id="GO:0015293">
    <property type="term" value="F:symporter activity"/>
    <property type="evidence" value="ECO:0007669"/>
    <property type="project" value="UniProtKB-KW"/>
</dbReference>
<evidence type="ECO:0000256" key="5">
    <source>
        <dbReference type="ARBA" id="ARBA00022692"/>
    </source>
</evidence>
<dbReference type="InterPro" id="IPR036259">
    <property type="entry name" value="MFS_trans_sf"/>
</dbReference>
<dbReference type="PANTHER" id="PTHR43528">
    <property type="entry name" value="ALPHA-KETOGLUTARATE PERMEASE"/>
    <property type="match status" value="1"/>
</dbReference>
<comment type="subcellular location">
    <subcellularLocation>
        <location evidence="1">Cell membrane</location>
        <topology evidence="1">Multi-pass membrane protein</topology>
    </subcellularLocation>
</comment>
<dbReference type="PANTHER" id="PTHR43528:SF1">
    <property type="entry name" value="ALPHA-KETOGLUTARATE PERMEASE"/>
    <property type="match status" value="1"/>
</dbReference>
<keyword evidence="7 9" id="KW-1133">Transmembrane helix</keyword>
<evidence type="ECO:0000256" key="4">
    <source>
        <dbReference type="ARBA" id="ARBA00022475"/>
    </source>
</evidence>
<feature type="transmembrane region" description="Helical" evidence="9">
    <location>
        <begin position="55"/>
        <end position="78"/>
    </location>
</feature>
<evidence type="ECO:0000259" key="10">
    <source>
        <dbReference type="PROSITE" id="PS50850"/>
    </source>
</evidence>
<dbReference type="GO" id="GO:0005886">
    <property type="term" value="C:plasma membrane"/>
    <property type="evidence" value="ECO:0007669"/>
    <property type="project" value="UniProtKB-SubCell"/>
</dbReference>
<evidence type="ECO:0000256" key="9">
    <source>
        <dbReference type="SAM" id="Phobius"/>
    </source>
</evidence>
<dbReference type="SUPFAM" id="SSF103473">
    <property type="entry name" value="MFS general substrate transporter"/>
    <property type="match status" value="1"/>
</dbReference>
<feature type="transmembrane region" description="Helical" evidence="9">
    <location>
        <begin position="370"/>
        <end position="389"/>
    </location>
</feature>
<evidence type="ECO:0000256" key="1">
    <source>
        <dbReference type="ARBA" id="ARBA00004651"/>
    </source>
</evidence>
<feature type="transmembrane region" description="Helical" evidence="9">
    <location>
        <begin position="401"/>
        <end position="421"/>
    </location>
</feature>
<dbReference type="PROSITE" id="PS00216">
    <property type="entry name" value="SUGAR_TRANSPORT_1"/>
    <property type="match status" value="1"/>
</dbReference>
<comment type="similarity">
    <text evidence="2">Belongs to the major facilitator superfamily. Metabolite:H+ Symporter (MHS) family (TC 2.A.1.6) family.</text>
</comment>
<keyword evidence="3" id="KW-0813">Transport</keyword>
<dbReference type="PROSITE" id="PS00217">
    <property type="entry name" value="SUGAR_TRANSPORT_2"/>
    <property type="match status" value="1"/>
</dbReference>
<evidence type="ECO:0000256" key="8">
    <source>
        <dbReference type="ARBA" id="ARBA00023136"/>
    </source>
</evidence>
<evidence type="ECO:0000313" key="12">
    <source>
        <dbReference type="Proteomes" id="UP000238169"/>
    </source>
</evidence>
<protein>
    <submittedName>
        <fullName evidence="11">Membrane protein</fullName>
    </submittedName>
</protein>
<feature type="transmembrane region" description="Helical" evidence="9">
    <location>
        <begin position="334"/>
        <end position="358"/>
    </location>
</feature>
<evidence type="ECO:0000256" key="3">
    <source>
        <dbReference type="ARBA" id="ARBA00022448"/>
    </source>
</evidence>
<feature type="domain" description="Major facilitator superfamily (MFS) profile" evidence="10">
    <location>
        <begin position="19"/>
        <end position="428"/>
    </location>
</feature>
<dbReference type="AlphaFoldDB" id="A0A2U3IDM7"/>
<keyword evidence="12" id="KW-1185">Reference proteome</keyword>
<accession>A0A2U3IDM7</accession>
<dbReference type="Proteomes" id="UP000238169">
    <property type="component" value="Unassembled WGS sequence"/>
</dbReference>
<dbReference type="InterPro" id="IPR005829">
    <property type="entry name" value="Sugar_transporter_CS"/>
</dbReference>
<dbReference type="RefSeq" id="WP_245933177.1">
    <property type="nucleotide sequence ID" value="NZ_OGTP01000028.1"/>
</dbReference>
<keyword evidence="4" id="KW-1003">Cell membrane</keyword>
<reference evidence="12" key="1">
    <citation type="submission" date="2018-01" db="EMBL/GenBank/DDBJ databases">
        <authorList>
            <person name="Peeters C."/>
        </authorList>
    </citation>
    <scope>NUCLEOTIDE SEQUENCE [LARGE SCALE GENOMIC DNA]</scope>
</reference>
<evidence type="ECO:0000256" key="6">
    <source>
        <dbReference type="ARBA" id="ARBA00022847"/>
    </source>
</evidence>
<dbReference type="InterPro" id="IPR051084">
    <property type="entry name" value="H+-coupled_symporters"/>
</dbReference>
<feature type="transmembrane region" description="Helical" evidence="9">
    <location>
        <begin position="191"/>
        <end position="211"/>
    </location>
</feature>
<gene>
    <name evidence="11" type="ORF">NOV72_05439</name>
</gene>
<feature type="transmembrane region" description="Helical" evidence="9">
    <location>
        <begin position="308"/>
        <end position="328"/>
    </location>
</feature>
<evidence type="ECO:0000313" key="11">
    <source>
        <dbReference type="EMBL" id="SPB18240.1"/>
    </source>
</evidence>
<evidence type="ECO:0000256" key="7">
    <source>
        <dbReference type="ARBA" id="ARBA00022989"/>
    </source>
</evidence>
<keyword evidence="5 9" id="KW-0812">Transmembrane</keyword>
<keyword evidence="6" id="KW-0769">Symport</keyword>
<dbReference type="Pfam" id="PF00083">
    <property type="entry name" value="Sugar_tr"/>
    <property type="match status" value="1"/>
</dbReference>
<dbReference type="InterPro" id="IPR011701">
    <property type="entry name" value="MFS"/>
</dbReference>
<name>A0A2U3IDM7_9BURK</name>
<evidence type="ECO:0000256" key="2">
    <source>
        <dbReference type="ARBA" id="ARBA00008240"/>
    </source>
</evidence>
<feature type="transmembrane region" description="Helical" evidence="9">
    <location>
        <begin position="246"/>
        <end position="267"/>
    </location>
</feature>
<keyword evidence="8 9" id="KW-0472">Membrane</keyword>
<dbReference type="EMBL" id="OGTP01000028">
    <property type="protein sequence ID" value="SPB18240.1"/>
    <property type="molecule type" value="Genomic_DNA"/>
</dbReference>
<proteinExistence type="inferred from homology"/>
<dbReference type="InterPro" id="IPR020846">
    <property type="entry name" value="MFS_dom"/>
</dbReference>
<dbReference type="Gene3D" id="1.20.1250.20">
    <property type="entry name" value="MFS general substrate transporter like domains"/>
    <property type="match status" value="2"/>
</dbReference>
<organism evidence="11 12">
    <name type="scientific">Caballeronia novacaledonica</name>
    <dbReference type="NCBI Taxonomy" id="1544861"/>
    <lineage>
        <taxon>Bacteria</taxon>
        <taxon>Pseudomonadati</taxon>
        <taxon>Pseudomonadota</taxon>
        <taxon>Betaproteobacteria</taxon>
        <taxon>Burkholderiales</taxon>
        <taxon>Burkholderiaceae</taxon>
        <taxon>Caballeronia</taxon>
    </lineage>
</organism>
<dbReference type="PROSITE" id="PS50850">
    <property type="entry name" value="MFS"/>
    <property type="match status" value="1"/>
</dbReference>
<sequence>MSALPLQANGAAINMAKKAAFSTVVGNALEWFDFASYAFFATIISRQFFPPGDAATALIGTFAVFGIGLVARPLGAVLFGRLGDVKGRKLALLIAMPMMGFGTLMIGLLPTYASIGIAAPILLVVCRLLQGFSAGGEVGNAIAFLIEWSPPRKRALYSSLQQASAVGGTLIGSLIAASLSSMMNHDLLQSWGWRIPFLIGGLVIAPLGFYLRSKVEETPFFADEGPNSKVSTSAEHPAWVLCAKTVGISTVWVVSFYVFLIYVPAYLSVHGHIHNANALWINTAGLLVMVISIVLSAIVSDVVGRKPLLLFSSICVLVFSYPLFVLFANSTSVFTVFLGIVLCGGLAGIFAGTCPAAMAEMFPTRLRTTGVSIGFGLSTAIFGGFASLISETLIKVTGSQLSPSFFVMCTAIISLAVIFSLKETAHDPLK</sequence>
<feature type="transmembrane region" description="Helical" evidence="9">
    <location>
        <begin position="279"/>
        <end position="299"/>
    </location>
</feature>
<dbReference type="Pfam" id="PF07690">
    <property type="entry name" value="MFS_1"/>
    <property type="match status" value="1"/>
</dbReference>